<dbReference type="Proteomes" id="UP000829401">
    <property type="component" value="Chromosome"/>
</dbReference>
<evidence type="ECO:0000313" key="1">
    <source>
        <dbReference type="EMBL" id="UNO47970.1"/>
    </source>
</evidence>
<reference evidence="2" key="1">
    <citation type="journal article" date="2022" name="G3 (Bethesda)">
        <title>Unveiling the complete genome sequence of Alicyclobacillus acidoterrestris DSM 3922T, a taint-producing strain.</title>
        <authorList>
            <person name="Leonardo I.C."/>
            <person name="Barreto Crespo M.T."/>
            <person name="Gaspar F.B."/>
        </authorList>
    </citation>
    <scope>NUCLEOTIDE SEQUENCE [LARGE SCALE GENOMIC DNA]</scope>
    <source>
        <strain evidence="2">DSM 3922</strain>
    </source>
</reference>
<protein>
    <submittedName>
        <fullName evidence="1">YkgJ family cysteine cluster protein</fullName>
    </submittedName>
</protein>
<organism evidence="1 2">
    <name type="scientific">Alicyclobacillus acidoterrestris (strain ATCC 49025 / DSM 3922 / CIP 106132 / NCIMB 13137 / GD3B)</name>
    <dbReference type="NCBI Taxonomy" id="1356854"/>
    <lineage>
        <taxon>Bacteria</taxon>
        <taxon>Bacillati</taxon>
        <taxon>Bacillota</taxon>
        <taxon>Bacilli</taxon>
        <taxon>Bacillales</taxon>
        <taxon>Alicyclobacillaceae</taxon>
        <taxon>Alicyclobacillus</taxon>
    </lineage>
</organism>
<keyword evidence="2" id="KW-1185">Reference proteome</keyword>
<dbReference type="InterPro" id="IPR005358">
    <property type="entry name" value="Puta_zinc/iron-chelating_dom"/>
</dbReference>
<evidence type="ECO:0000313" key="2">
    <source>
        <dbReference type="Proteomes" id="UP000829401"/>
    </source>
</evidence>
<dbReference type="KEGG" id="aaco:K1I37_14950"/>
<dbReference type="AlphaFoldDB" id="A0A9E6ZEH7"/>
<gene>
    <name evidence="1" type="ORF">K1I37_14950</name>
</gene>
<dbReference type="Pfam" id="PF03692">
    <property type="entry name" value="CxxCxxCC"/>
    <property type="match status" value="1"/>
</dbReference>
<name>A0A9E6ZEH7_ALIAG</name>
<accession>A0A9E6ZEH7</accession>
<dbReference type="EMBL" id="CP080467">
    <property type="protein sequence ID" value="UNO47970.1"/>
    <property type="molecule type" value="Genomic_DNA"/>
</dbReference>
<proteinExistence type="predicted"/>
<sequence>MSPEEKEHNKYVNSRDWSFIGEHWRNISEDEAFHINPLLRLQKEVGLIDHDVWYYACDMYDKSTHKCMAHDDRPPVCSEYPYYGRIKPTETMTWYSATCGYINDETVSPGERQLMIALAEEILR</sequence>